<dbReference type="GO" id="GO:0035598">
    <property type="term" value="F:tRNA (N(6)-L-threonylcarbamoyladenosine(37)-C(2))-methylthiotransferase activity"/>
    <property type="evidence" value="ECO:0007669"/>
    <property type="project" value="TreeGrafter"/>
</dbReference>
<evidence type="ECO:0000313" key="10">
    <source>
        <dbReference type="EMBL" id="TWH94380.1"/>
    </source>
</evidence>
<evidence type="ECO:0000256" key="5">
    <source>
        <dbReference type="ARBA" id="ARBA00022723"/>
    </source>
</evidence>
<dbReference type="Gene3D" id="3.80.30.20">
    <property type="entry name" value="tm_1862 like domain"/>
    <property type="match status" value="1"/>
</dbReference>
<dbReference type="Proteomes" id="UP000316624">
    <property type="component" value="Unassembled WGS sequence"/>
</dbReference>
<dbReference type="SFLD" id="SFLDG01082">
    <property type="entry name" value="B12-binding_domain_containing"/>
    <property type="match status" value="1"/>
</dbReference>
<keyword evidence="4" id="KW-0949">S-adenosyl-L-methionine</keyword>
<dbReference type="InterPro" id="IPR038135">
    <property type="entry name" value="Methylthiotransferase_N_sf"/>
</dbReference>
<dbReference type="CDD" id="cd01335">
    <property type="entry name" value="Radical_SAM"/>
    <property type="match status" value="1"/>
</dbReference>
<keyword evidence="3 10" id="KW-0808">Transferase</keyword>
<dbReference type="Pfam" id="PF04055">
    <property type="entry name" value="Radical_SAM"/>
    <property type="match status" value="1"/>
</dbReference>
<proteinExistence type="predicted"/>
<dbReference type="InterPro" id="IPR023404">
    <property type="entry name" value="rSAM_horseshoe"/>
</dbReference>
<dbReference type="EMBL" id="VLKK01000005">
    <property type="protein sequence ID" value="TWH94380.1"/>
    <property type="molecule type" value="Genomic_DNA"/>
</dbReference>
<feature type="domain" description="Radical SAM core" evidence="9">
    <location>
        <begin position="146"/>
        <end position="376"/>
    </location>
</feature>
<dbReference type="AlphaFoldDB" id="A0A562KG43"/>
<evidence type="ECO:0000259" key="8">
    <source>
        <dbReference type="PROSITE" id="PS51449"/>
    </source>
</evidence>
<dbReference type="InterPro" id="IPR006467">
    <property type="entry name" value="MiaB-like_bact"/>
</dbReference>
<keyword evidence="2" id="KW-0004">4Fe-4S</keyword>
<feature type="domain" description="MTTase N-terminal" evidence="8">
    <location>
        <begin position="2"/>
        <end position="110"/>
    </location>
</feature>
<protein>
    <submittedName>
        <fullName evidence="10">Threonylcarbamoyladenosine tRNA methylthiotransferase MtaB</fullName>
    </submittedName>
</protein>
<gene>
    <name evidence="10" type="ORF">IQ35_01622</name>
</gene>
<dbReference type="PROSITE" id="PS01278">
    <property type="entry name" value="MTTASE_RADICAL"/>
    <property type="match status" value="1"/>
</dbReference>
<dbReference type="InterPro" id="IPR006638">
    <property type="entry name" value="Elp3/MiaA/NifB-like_rSAM"/>
</dbReference>
<dbReference type="PANTHER" id="PTHR11918">
    <property type="entry name" value="RADICAL SAM PROTEINS"/>
    <property type="match status" value="1"/>
</dbReference>
<keyword evidence="5" id="KW-0479">Metal-binding</keyword>
<evidence type="ECO:0000256" key="3">
    <source>
        <dbReference type="ARBA" id="ARBA00022679"/>
    </source>
</evidence>
<dbReference type="GO" id="GO:0051539">
    <property type="term" value="F:4 iron, 4 sulfur cluster binding"/>
    <property type="evidence" value="ECO:0007669"/>
    <property type="project" value="UniProtKB-KW"/>
</dbReference>
<evidence type="ECO:0000313" key="11">
    <source>
        <dbReference type="Proteomes" id="UP000316624"/>
    </source>
</evidence>
<dbReference type="PROSITE" id="PS51449">
    <property type="entry name" value="MTTASE_N"/>
    <property type="match status" value="1"/>
</dbReference>
<dbReference type="SFLD" id="SFLDG01061">
    <property type="entry name" value="methylthiotransferase"/>
    <property type="match status" value="1"/>
</dbReference>
<keyword evidence="6" id="KW-0408">Iron</keyword>
<reference evidence="10 11" key="1">
    <citation type="journal article" date="2015" name="Stand. Genomic Sci.">
        <title>Genomic Encyclopedia of Bacterial and Archaeal Type Strains, Phase III: the genomes of soil and plant-associated and newly described type strains.</title>
        <authorList>
            <person name="Whitman W.B."/>
            <person name="Woyke T."/>
            <person name="Klenk H.P."/>
            <person name="Zhou Y."/>
            <person name="Lilburn T.G."/>
            <person name="Beck B.J."/>
            <person name="De Vos P."/>
            <person name="Vandamme P."/>
            <person name="Eisen J.A."/>
            <person name="Garrity G."/>
            <person name="Hugenholtz P."/>
            <person name="Kyrpides N.C."/>
        </authorList>
    </citation>
    <scope>NUCLEOTIDE SEQUENCE [LARGE SCALE GENOMIC DNA]</scope>
    <source>
        <strain evidence="10 11">CGMCC 1.7748</strain>
    </source>
</reference>
<dbReference type="GO" id="GO:0046872">
    <property type="term" value="F:metal ion binding"/>
    <property type="evidence" value="ECO:0007669"/>
    <property type="project" value="UniProtKB-KW"/>
</dbReference>
<dbReference type="InterPro" id="IPR005839">
    <property type="entry name" value="Methylthiotransferase"/>
</dbReference>
<dbReference type="RefSeq" id="WP_059140310.1">
    <property type="nucleotide sequence ID" value="NZ_JACIIY010000003.1"/>
</dbReference>
<accession>A0A562KG43</accession>
<organism evidence="10 11">
    <name type="scientific">Sphingobium wenxiniae (strain DSM 21828 / CGMCC 1.7748 / JZ-1)</name>
    <dbReference type="NCBI Taxonomy" id="595605"/>
    <lineage>
        <taxon>Bacteria</taxon>
        <taxon>Pseudomonadati</taxon>
        <taxon>Pseudomonadota</taxon>
        <taxon>Alphaproteobacteria</taxon>
        <taxon>Sphingomonadales</taxon>
        <taxon>Sphingomonadaceae</taxon>
        <taxon>Sphingobium</taxon>
    </lineage>
</organism>
<dbReference type="SMART" id="SM00729">
    <property type="entry name" value="Elp3"/>
    <property type="match status" value="1"/>
</dbReference>
<dbReference type="Gene3D" id="3.40.50.12160">
    <property type="entry name" value="Methylthiotransferase, N-terminal domain"/>
    <property type="match status" value="1"/>
</dbReference>
<sequence length="437" mass="47662">MGGPEIITLGCRLNIAESEAIREMAAGQDDLIVVNSCAVTTEAVRQARQAIRRARRERPGARIMVTGCAAQTEPQTFAAMPEVDAVLGNREKMEAGSYRPLVSSAVETRAREGFSTALDTSGVGAKLHVSDIMAVRDTAPHMASAFSEHARAFLEVQNGCDHRCTFCIIPYGRGNSRSVPAGAVIEKAKQLVDAGYQEIVLTGVDVTSYGPDLPGSPSLGLLVERMLKGVPDLPRLRLSSLDSVEIDERLFDLLAHEPRMMPHLHLSLQSGDDMILKRMKRRHARADAVRIVERLKSARPEISIGADIIAGFPTEDEAMFENSLRLIRECQIVHGHIFPYSPRAGTPAARMPQVDRATIKARAARLRAACAEERQRWLQSLVDTTQSVLVERNGASGHAENFAPVRFAAPQLPSSIVRARITGLEKDALIAQEALDD</sequence>
<comment type="cofactor">
    <cofactor evidence="1">
        <name>[4Fe-4S] cluster</name>
        <dbReference type="ChEBI" id="CHEBI:49883"/>
    </cofactor>
</comment>
<dbReference type="InterPro" id="IPR058240">
    <property type="entry name" value="rSAM_sf"/>
</dbReference>
<dbReference type="SFLD" id="SFLDS00029">
    <property type="entry name" value="Radical_SAM"/>
    <property type="match status" value="1"/>
</dbReference>
<evidence type="ECO:0000256" key="6">
    <source>
        <dbReference type="ARBA" id="ARBA00023004"/>
    </source>
</evidence>
<name>A0A562KG43_SPHWJ</name>
<dbReference type="InterPro" id="IPR007197">
    <property type="entry name" value="rSAM"/>
</dbReference>
<evidence type="ECO:0000259" key="9">
    <source>
        <dbReference type="PROSITE" id="PS51918"/>
    </source>
</evidence>
<comment type="caution">
    <text evidence="10">The sequence shown here is derived from an EMBL/GenBank/DDBJ whole genome shotgun (WGS) entry which is preliminary data.</text>
</comment>
<dbReference type="Pfam" id="PF00919">
    <property type="entry name" value="UPF0004"/>
    <property type="match status" value="1"/>
</dbReference>
<dbReference type="PROSITE" id="PS51918">
    <property type="entry name" value="RADICAL_SAM"/>
    <property type="match status" value="1"/>
</dbReference>
<dbReference type="NCBIfam" id="TIGR01579">
    <property type="entry name" value="MiaB-like-C"/>
    <property type="match status" value="1"/>
</dbReference>
<evidence type="ECO:0000256" key="2">
    <source>
        <dbReference type="ARBA" id="ARBA00022485"/>
    </source>
</evidence>
<evidence type="ECO:0000256" key="1">
    <source>
        <dbReference type="ARBA" id="ARBA00001966"/>
    </source>
</evidence>
<dbReference type="SUPFAM" id="SSF102114">
    <property type="entry name" value="Radical SAM enzymes"/>
    <property type="match status" value="1"/>
</dbReference>
<dbReference type="InterPro" id="IPR020612">
    <property type="entry name" value="Methylthiotransferase_CS"/>
</dbReference>
<evidence type="ECO:0000256" key="7">
    <source>
        <dbReference type="ARBA" id="ARBA00023014"/>
    </source>
</evidence>
<dbReference type="NCBIfam" id="TIGR00089">
    <property type="entry name" value="MiaB/RimO family radical SAM methylthiotransferase"/>
    <property type="match status" value="1"/>
</dbReference>
<dbReference type="PANTHER" id="PTHR11918:SF45">
    <property type="entry name" value="THREONYLCARBAMOYLADENOSINE TRNA METHYLTHIOTRANSFERASE"/>
    <property type="match status" value="1"/>
</dbReference>
<keyword evidence="11" id="KW-1185">Reference proteome</keyword>
<dbReference type="InterPro" id="IPR013848">
    <property type="entry name" value="Methylthiotransferase_N"/>
</dbReference>
<keyword evidence="7" id="KW-0411">Iron-sulfur</keyword>
<evidence type="ECO:0000256" key="4">
    <source>
        <dbReference type="ARBA" id="ARBA00022691"/>
    </source>
</evidence>